<comment type="caution">
    <text evidence="3">The sequence shown here is derived from an EMBL/GenBank/DDBJ whole genome shotgun (WGS) entry which is preliminary data.</text>
</comment>
<feature type="coiled-coil region" evidence="1">
    <location>
        <begin position="271"/>
        <end position="319"/>
    </location>
</feature>
<name>A0ABQ5U4U9_9PROT</name>
<evidence type="ECO:0000256" key="1">
    <source>
        <dbReference type="SAM" id="Coils"/>
    </source>
</evidence>
<evidence type="ECO:0000256" key="2">
    <source>
        <dbReference type="SAM" id="Phobius"/>
    </source>
</evidence>
<reference evidence="3" key="2">
    <citation type="submission" date="2023-01" db="EMBL/GenBank/DDBJ databases">
        <title>Draft genome sequence of Sneathiella chinensis strain NBRC 103408.</title>
        <authorList>
            <person name="Sun Q."/>
            <person name="Mori K."/>
        </authorList>
    </citation>
    <scope>NUCLEOTIDE SEQUENCE</scope>
    <source>
        <strain evidence="3">NBRC 103408</strain>
    </source>
</reference>
<keyword evidence="3" id="KW-0969">Cilium</keyword>
<feature type="transmembrane region" description="Helical" evidence="2">
    <location>
        <begin position="27"/>
        <end position="48"/>
    </location>
</feature>
<feature type="transmembrane region" description="Helical" evidence="2">
    <location>
        <begin position="200"/>
        <end position="223"/>
    </location>
</feature>
<keyword evidence="2" id="KW-0472">Membrane</keyword>
<keyword evidence="3" id="KW-0966">Cell projection</keyword>
<reference evidence="3" key="1">
    <citation type="journal article" date="2014" name="Int. J. Syst. Evol. Microbiol.">
        <title>Complete genome of a new Firmicutes species belonging to the dominant human colonic microbiota ('Ruminococcus bicirculans') reveals two chromosomes and a selective capacity to utilize plant glucans.</title>
        <authorList>
            <consortium name="NISC Comparative Sequencing Program"/>
            <person name="Wegmann U."/>
            <person name="Louis P."/>
            <person name="Goesmann A."/>
            <person name="Henrissat B."/>
            <person name="Duncan S.H."/>
            <person name="Flint H.J."/>
        </authorList>
    </citation>
    <scope>NUCLEOTIDE SEQUENCE</scope>
    <source>
        <strain evidence="3">NBRC 103408</strain>
    </source>
</reference>
<evidence type="ECO:0000313" key="3">
    <source>
        <dbReference type="EMBL" id="GLQ06309.1"/>
    </source>
</evidence>
<dbReference type="EMBL" id="BSNF01000006">
    <property type="protein sequence ID" value="GLQ06309.1"/>
    <property type="molecule type" value="Genomic_DNA"/>
</dbReference>
<feature type="transmembrane region" description="Helical" evidence="2">
    <location>
        <begin position="54"/>
        <end position="74"/>
    </location>
</feature>
<keyword evidence="2" id="KW-1133">Transmembrane helix</keyword>
<proteinExistence type="predicted"/>
<keyword evidence="4" id="KW-1185">Reference proteome</keyword>
<protein>
    <submittedName>
        <fullName evidence="3">Flagellar motor protein MotA</fullName>
    </submittedName>
</protein>
<accession>A0ABQ5U4U9</accession>
<evidence type="ECO:0000313" key="4">
    <source>
        <dbReference type="Proteomes" id="UP001161409"/>
    </source>
</evidence>
<sequence>MTMTTYSEFNPAEAINSPRINRPRRHVIRMGVFLAVVIAISIFLFGPAKTAFEANVYLNGLILAVLLFGVGFIFRQVLMLYGEVTWAEGIRRAEKGMGPQSSPTLLSPLAAIIRESNGPLRLTATTMNTLLDSISVRLDEGRDISRYLINVLVFLGLLGTFWGLLETVGSVGDAIATLNVGDGDFSKVFDELKRGLEKPLAGMSIAFSSSLFGLSGSLVLGFLDMQAGQAQNRFYTDLEEWLTSITKFTASGPAALSGGDQSVPAYVSALLEQTAESLDGLQRTIARNEDRRHAGDSAMVQVSERLAALTDQMRAEQDLMVKLVEGQLELKPVLQRMAQIQEQGGLDQASRNHLRNLDVYMARLLEDMAEGRNQITQEIRSDIKLLTRTIAAIAEEERRG</sequence>
<dbReference type="Proteomes" id="UP001161409">
    <property type="component" value="Unassembled WGS sequence"/>
</dbReference>
<feature type="transmembrane region" description="Helical" evidence="2">
    <location>
        <begin position="147"/>
        <end position="165"/>
    </location>
</feature>
<gene>
    <name evidence="3" type="ORF">GCM10007924_15300</name>
</gene>
<keyword evidence="2" id="KW-0812">Transmembrane</keyword>
<organism evidence="3 4">
    <name type="scientific">Sneathiella chinensis</name>
    <dbReference type="NCBI Taxonomy" id="349750"/>
    <lineage>
        <taxon>Bacteria</taxon>
        <taxon>Pseudomonadati</taxon>
        <taxon>Pseudomonadota</taxon>
        <taxon>Alphaproteobacteria</taxon>
        <taxon>Sneathiellales</taxon>
        <taxon>Sneathiellaceae</taxon>
        <taxon>Sneathiella</taxon>
    </lineage>
</organism>
<keyword evidence="3" id="KW-0282">Flagellum</keyword>
<keyword evidence="1" id="KW-0175">Coiled coil</keyword>